<comment type="caution">
    <text evidence="1">The sequence shown here is derived from an EMBL/GenBank/DDBJ whole genome shotgun (WGS) entry which is preliminary data.</text>
</comment>
<dbReference type="GeneID" id="68093364"/>
<sequence>MKREQHLKVALKAFSIRLRAGLRIKGLKDTTHGSSGETFLCSLPSSNLTNPIIFGNPEVLVNTYTLDKKIFYHEDKLSTWFPKVISGTSSYYQMAPTIDNPFAKWLREYSKVPNTELPAFGEDVERLFVGGKVDVKMGNIIIEIDKKKFISADKYLSEVTATLVNTSSKPLSDSINHLSQIDPGYSKYVNNIQLDVTLEGQIVSLF</sequence>
<reference evidence="1 2" key="1">
    <citation type="journal article" date="2018" name="BMC Genomics">
        <title>The genome of Naegleria lovaniensis, the basis for a comparative approach to unravel pathogenicity factors of the human pathogenic amoeba N. fowleri.</title>
        <authorList>
            <person name="Liechti N."/>
            <person name="Schurch N."/>
            <person name="Bruggmann R."/>
            <person name="Wittwer M."/>
        </authorList>
    </citation>
    <scope>NUCLEOTIDE SEQUENCE [LARGE SCALE GENOMIC DNA]</scope>
    <source>
        <strain evidence="1 2">ATCC 30569</strain>
    </source>
</reference>
<accession>A0AA88KMY7</accession>
<organism evidence="1 2">
    <name type="scientific">Naegleria lovaniensis</name>
    <name type="common">Amoeba</name>
    <dbReference type="NCBI Taxonomy" id="51637"/>
    <lineage>
        <taxon>Eukaryota</taxon>
        <taxon>Discoba</taxon>
        <taxon>Heterolobosea</taxon>
        <taxon>Tetramitia</taxon>
        <taxon>Eutetramitia</taxon>
        <taxon>Vahlkampfiidae</taxon>
        <taxon>Naegleria</taxon>
    </lineage>
</organism>
<keyword evidence="2" id="KW-1185">Reference proteome</keyword>
<evidence type="ECO:0000313" key="1">
    <source>
        <dbReference type="EMBL" id="KAG2388058.1"/>
    </source>
</evidence>
<dbReference type="Proteomes" id="UP000816034">
    <property type="component" value="Unassembled WGS sequence"/>
</dbReference>
<name>A0AA88KMY7_NAELO</name>
<protein>
    <submittedName>
        <fullName evidence="1">Uncharacterized protein</fullName>
    </submittedName>
</protein>
<dbReference type="RefSeq" id="XP_044552050.1">
    <property type="nucleotide sequence ID" value="XM_044699227.1"/>
</dbReference>
<proteinExistence type="predicted"/>
<gene>
    <name evidence="1" type="ORF">C9374_000908</name>
</gene>
<evidence type="ECO:0000313" key="2">
    <source>
        <dbReference type="Proteomes" id="UP000816034"/>
    </source>
</evidence>
<dbReference type="EMBL" id="PYSW02000011">
    <property type="protein sequence ID" value="KAG2388058.1"/>
    <property type="molecule type" value="Genomic_DNA"/>
</dbReference>
<dbReference type="AlphaFoldDB" id="A0AA88KMY7"/>